<comment type="caution">
    <text evidence="1">The sequence shown here is derived from an EMBL/GenBank/DDBJ whole genome shotgun (WGS) entry which is preliminary data.</text>
</comment>
<protein>
    <submittedName>
        <fullName evidence="1">Uncharacterized protein</fullName>
    </submittedName>
</protein>
<dbReference type="AlphaFoldDB" id="A0A8K0WM20"/>
<evidence type="ECO:0000313" key="1">
    <source>
        <dbReference type="EMBL" id="KAH7308935.1"/>
    </source>
</evidence>
<proteinExistence type="predicted"/>
<reference evidence="1" key="1">
    <citation type="journal article" date="2021" name="Nat. Commun.">
        <title>Genetic determinants of endophytism in the Arabidopsis root mycobiome.</title>
        <authorList>
            <person name="Mesny F."/>
            <person name="Miyauchi S."/>
            <person name="Thiergart T."/>
            <person name="Pickel B."/>
            <person name="Atanasova L."/>
            <person name="Karlsson M."/>
            <person name="Huettel B."/>
            <person name="Barry K.W."/>
            <person name="Haridas S."/>
            <person name="Chen C."/>
            <person name="Bauer D."/>
            <person name="Andreopoulos W."/>
            <person name="Pangilinan J."/>
            <person name="LaButti K."/>
            <person name="Riley R."/>
            <person name="Lipzen A."/>
            <person name="Clum A."/>
            <person name="Drula E."/>
            <person name="Henrissat B."/>
            <person name="Kohler A."/>
            <person name="Grigoriev I.V."/>
            <person name="Martin F.M."/>
            <person name="Hacquard S."/>
        </authorList>
    </citation>
    <scope>NUCLEOTIDE SEQUENCE</scope>
    <source>
        <strain evidence="1">MPI-CAGE-CH-0235</strain>
    </source>
</reference>
<evidence type="ECO:0000313" key="2">
    <source>
        <dbReference type="Proteomes" id="UP000813444"/>
    </source>
</evidence>
<dbReference type="Proteomes" id="UP000813444">
    <property type="component" value="Unassembled WGS sequence"/>
</dbReference>
<gene>
    <name evidence="1" type="ORF">B0I35DRAFT_88651</name>
</gene>
<sequence>MTNLIRQAWLIGIATGQPTPKLMAQSTKHHCLERGSGRVGVLLMWHKAHRTTRDVSFRRWPRLPSPPFYKSPSCHLPLRGYCLASADGSFKPPMRSCTCGRFAILMKQPKYPGQAYSTPTPWHQHSTRTNTIMRYHQLRLARGVGWCGKVERALSSYAMQLLFLLESVQSPA</sequence>
<name>A0A8K0WM20_9HYPO</name>
<organism evidence="1 2">
    <name type="scientific">Stachybotrys elegans</name>
    <dbReference type="NCBI Taxonomy" id="80388"/>
    <lineage>
        <taxon>Eukaryota</taxon>
        <taxon>Fungi</taxon>
        <taxon>Dikarya</taxon>
        <taxon>Ascomycota</taxon>
        <taxon>Pezizomycotina</taxon>
        <taxon>Sordariomycetes</taxon>
        <taxon>Hypocreomycetidae</taxon>
        <taxon>Hypocreales</taxon>
        <taxon>Stachybotryaceae</taxon>
        <taxon>Stachybotrys</taxon>
    </lineage>
</organism>
<keyword evidence="2" id="KW-1185">Reference proteome</keyword>
<dbReference type="EMBL" id="JAGPNK010000014">
    <property type="protein sequence ID" value="KAH7308935.1"/>
    <property type="molecule type" value="Genomic_DNA"/>
</dbReference>
<accession>A0A8K0WM20</accession>